<evidence type="ECO:0000313" key="5">
    <source>
        <dbReference type="Proteomes" id="UP000280417"/>
    </source>
</evidence>
<dbReference type="PANTHER" id="PTHR43661">
    <property type="entry name" value="D-XYLONATE DEHYDRATASE"/>
    <property type="match status" value="1"/>
</dbReference>
<organism evidence="4 5">
    <name type="scientific">Aerophobetes bacterium</name>
    <dbReference type="NCBI Taxonomy" id="2030807"/>
    <lineage>
        <taxon>Bacteria</taxon>
        <taxon>Candidatus Aerophobota</taxon>
    </lineage>
</organism>
<proteinExistence type="inferred from homology"/>
<evidence type="ECO:0000259" key="3">
    <source>
        <dbReference type="Pfam" id="PF00920"/>
    </source>
</evidence>
<dbReference type="PANTHER" id="PTHR43661:SF3">
    <property type="entry name" value="D-XYLONATE DEHYDRATASE YAGF-RELATED"/>
    <property type="match status" value="1"/>
</dbReference>
<feature type="domain" description="Dihydroxy-acid/6-phosphogluconate dehydratase N-terminal" evidence="3">
    <location>
        <begin position="39"/>
        <end position="260"/>
    </location>
</feature>
<dbReference type="GO" id="GO:0016836">
    <property type="term" value="F:hydro-lyase activity"/>
    <property type="evidence" value="ECO:0007669"/>
    <property type="project" value="TreeGrafter"/>
</dbReference>
<name>A0A662DCL3_UNCAE</name>
<dbReference type="EMBL" id="QMQA01000090">
    <property type="protein sequence ID" value="RLE13534.1"/>
    <property type="molecule type" value="Genomic_DNA"/>
</dbReference>
<reference evidence="4 5" key="1">
    <citation type="submission" date="2018-06" db="EMBL/GenBank/DDBJ databases">
        <title>Extensive metabolic versatility and redundancy in microbially diverse, dynamic hydrothermal sediments.</title>
        <authorList>
            <person name="Dombrowski N."/>
            <person name="Teske A."/>
            <person name="Baker B.J."/>
        </authorList>
    </citation>
    <scope>NUCLEOTIDE SEQUENCE [LARGE SCALE GENOMIC DNA]</scope>
    <source>
        <strain evidence="4">B3_G15</strain>
    </source>
</reference>
<dbReference type="InterPro" id="IPR037237">
    <property type="entry name" value="IlvD/EDD_N"/>
</dbReference>
<dbReference type="SUPFAM" id="SSF143975">
    <property type="entry name" value="IlvD/EDD N-terminal domain-like"/>
    <property type="match status" value="1"/>
</dbReference>
<evidence type="ECO:0000313" key="4">
    <source>
        <dbReference type="EMBL" id="RLE13534.1"/>
    </source>
</evidence>
<keyword evidence="2" id="KW-0456">Lyase</keyword>
<evidence type="ECO:0000256" key="2">
    <source>
        <dbReference type="ARBA" id="ARBA00023239"/>
    </source>
</evidence>
<sequence>MMVNKSKYIVGEIDVNELGENLRRALSRAMGYRDKDFEKPFVAVVHGWSEISPGHFHLRIVARYVKEAISASGGTPAEIIIPGICGSMSGGLPVFRYNVPYRDFAASLIEIMISLNRFDGAVLIPTCDNVVPAYLMAAARTNIPTILLTGGYMQPGEYKGKSITAFNVSKEYGRFVAGGIEKEELDEIINCACPTPGACPEMGTANTMCTASEVLGMSLPGNTCIPASDARLLRLARQAGEQILYLIKEKIRPSDIMPEKLLKMPLRLF</sequence>
<dbReference type="Proteomes" id="UP000280417">
    <property type="component" value="Unassembled WGS sequence"/>
</dbReference>
<dbReference type="AlphaFoldDB" id="A0A662DCL3"/>
<protein>
    <recommendedName>
        <fullName evidence="3">Dihydroxy-acid/6-phosphogluconate dehydratase N-terminal domain-containing protein</fullName>
    </recommendedName>
</protein>
<dbReference type="InterPro" id="IPR000581">
    <property type="entry name" value="ILV_EDD_N"/>
</dbReference>
<accession>A0A662DCL3</accession>
<dbReference type="GO" id="GO:0005829">
    <property type="term" value="C:cytosol"/>
    <property type="evidence" value="ECO:0007669"/>
    <property type="project" value="TreeGrafter"/>
</dbReference>
<evidence type="ECO:0000256" key="1">
    <source>
        <dbReference type="ARBA" id="ARBA00006486"/>
    </source>
</evidence>
<gene>
    <name evidence="4" type="ORF">DRJ04_04150</name>
</gene>
<dbReference type="Pfam" id="PF00920">
    <property type="entry name" value="ILVD_EDD_N"/>
    <property type="match status" value="1"/>
</dbReference>
<comment type="similarity">
    <text evidence="1">Belongs to the IlvD/Edd family.</text>
</comment>
<comment type="caution">
    <text evidence="4">The sequence shown here is derived from an EMBL/GenBank/DDBJ whole genome shotgun (WGS) entry which is preliminary data.</text>
</comment>